<dbReference type="SUPFAM" id="SSF48295">
    <property type="entry name" value="TrpR-like"/>
    <property type="match status" value="2"/>
</dbReference>
<dbReference type="PANTHER" id="PTHR33795">
    <property type="entry name" value="INSERTION ELEMENT IS150 PROTEIN INSJ"/>
    <property type="match status" value="1"/>
</dbReference>
<accession>A0A9Q6MUK5</accession>
<name>A0A9Q6MUK5_9STAP</name>
<feature type="domain" description="Insertion element IS150 protein InsJ-like helix-turn-helix" evidence="2">
    <location>
        <begin position="130"/>
        <end position="182"/>
    </location>
</feature>
<dbReference type="SUPFAM" id="SSF46689">
    <property type="entry name" value="Homeodomain-like"/>
    <property type="match status" value="1"/>
</dbReference>
<dbReference type="Gene3D" id="1.10.10.10">
    <property type="entry name" value="Winged helix-like DNA-binding domain superfamily/Winged helix DNA-binding domain"/>
    <property type="match status" value="2"/>
</dbReference>
<dbReference type="InterPro" id="IPR010921">
    <property type="entry name" value="Trp_repressor/repl_initiator"/>
</dbReference>
<dbReference type="EMBL" id="PZFQ01000034">
    <property type="protein sequence ID" value="PTI74729.1"/>
    <property type="molecule type" value="Genomic_DNA"/>
</dbReference>
<reference evidence="3 4" key="1">
    <citation type="journal article" date="2016" name="Front. Microbiol.">
        <title>Comprehensive Phylogenetic Analysis of Bovine Non-aureus Staphylococci Species Based on Whole-Genome Sequencing.</title>
        <authorList>
            <person name="Naushad S."/>
            <person name="Barkema H.W."/>
            <person name="Luby C."/>
            <person name="Condas L.A."/>
            <person name="Nobrega D.B."/>
            <person name="Carson D.A."/>
            <person name="De Buck J."/>
        </authorList>
    </citation>
    <scope>NUCLEOTIDE SEQUENCE [LARGE SCALE GENOMIC DNA]</scope>
    <source>
        <strain evidence="3 4">SNUC 1231</strain>
    </source>
</reference>
<comment type="caution">
    <text evidence="3">The sequence shown here is derived from an EMBL/GenBank/DDBJ whole genome shotgun (WGS) entry which is preliminary data.</text>
</comment>
<dbReference type="InterPro" id="IPR052057">
    <property type="entry name" value="IS150/IS1296_orfA-like"/>
</dbReference>
<evidence type="ECO:0000256" key="1">
    <source>
        <dbReference type="ARBA" id="ARBA00038232"/>
    </source>
</evidence>
<dbReference type="InterPro" id="IPR009057">
    <property type="entry name" value="Homeodomain-like_sf"/>
</dbReference>
<dbReference type="PANTHER" id="PTHR33795:SF1">
    <property type="entry name" value="INSERTION ELEMENT IS150 PROTEIN INSJ"/>
    <property type="match status" value="1"/>
</dbReference>
<dbReference type="Pfam" id="PF13518">
    <property type="entry name" value="HTH_28"/>
    <property type="match status" value="2"/>
</dbReference>
<feature type="domain" description="Insertion element IS150 protein InsJ-like helix-turn-helix" evidence="2">
    <location>
        <begin position="10"/>
        <end position="56"/>
    </location>
</feature>
<dbReference type="GO" id="GO:0043565">
    <property type="term" value="F:sequence-specific DNA binding"/>
    <property type="evidence" value="ECO:0007669"/>
    <property type="project" value="InterPro"/>
</dbReference>
<dbReference type="InterPro" id="IPR055247">
    <property type="entry name" value="InsJ-like_HTH"/>
</dbReference>
<evidence type="ECO:0000259" key="2">
    <source>
        <dbReference type="Pfam" id="PF13518"/>
    </source>
</evidence>
<proteinExistence type="inferred from homology"/>
<sequence length="228" mass="27210">MSINKLSLEKRIEIVKEVMSDKLTTHRAAKEYEVSRPTIQEWVRKYQTFGEDGLKPYGIRNQYSSEIKKIAIEDVLERGIAPYQVIKKYNISSIAVLKFWIRNYNKGKANKHTGKGFSTMQNTRQTTLSERIEITEYTIARNYNYQLAVLEYDVSYQQIYNWVQKYKVYGIKGLKDRRGKSKDIEDLSELDLLRLENKKLKTRIEYLEIDKEIVKKWQELKNRNNHFH</sequence>
<organism evidence="3 4">
    <name type="scientific">Staphylococcus succinus</name>
    <dbReference type="NCBI Taxonomy" id="61015"/>
    <lineage>
        <taxon>Bacteria</taxon>
        <taxon>Bacillati</taxon>
        <taxon>Bacillota</taxon>
        <taxon>Bacilli</taxon>
        <taxon>Bacillales</taxon>
        <taxon>Staphylococcaceae</taxon>
        <taxon>Staphylococcus</taxon>
    </lineage>
</organism>
<evidence type="ECO:0000313" key="3">
    <source>
        <dbReference type="EMBL" id="PTI74729.1"/>
    </source>
</evidence>
<dbReference type="Proteomes" id="UP000241960">
    <property type="component" value="Unassembled WGS sequence"/>
</dbReference>
<gene>
    <name evidence="3" type="ORF">BU058_09920</name>
</gene>
<comment type="similarity">
    <text evidence="1">Belongs to the IS150/IS1296 orfA family.</text>
</comment>
<protein>
    <submittedName>
        <fullName evidence="3">Transposase</fullName>
    </submittedName>
</protein>
<evidence type="ECO:0000313" key="4">
    <source>
        <dbReference type="Proteomes" id="UP000241960"/>
    </source>
</evidence>
<dbReference type="InterPro" id="IPR036388">
    <property type="entry name" value="WH-like_DNA-bd_sf"/>
</dbReference>
<dbReference type="AlphaFoldDB" id="A0A9Q6MUK5"/>
<dbReference type="RefSeq" id="WP_107545229.1">
    <property type="nucleotide sequence ID" value="NZ_PZFQ01000034.1"/>
</dbReference>